<name>A0A8J6NLI9_9BACT</name>
<dbReference type="Gene3D" id="2.40.50.100">
    <property type="match status" value="1"/>
</dbReference>
<evidence type="ECO:0000256" key="1">
    <source>
        <dbReference type="ARBA" id="ARBA00023267"/>
    </source>
</evidence>
<reference evidence="3 4" key="1">
    <citation type="submission" date="2020-08" db="EMBL/GenBank/DDBJ databases">
        <title>Bridging the membrane lipid divide: bacteria of the FCB group superphylum have the potential to synthesize archaeal ether lipids.</title>
        <authorList>
            <person name="Villanueva L."/>
            <person name="Von Meijenfeldt F.A.B."/>
            <person name="Westbye A.B."/>
            <person name="Yadav S."/>
            <person name="Hopmans E.C."/>
            <person name="Dutilh B.E."/>
            <person name="Sinninghe Damste J.S."/>
        </authorList>
    </citation>
    <scope>NUCLEOTIDE SEQUENCE [LARGE SCALE GENOMIC DNA]</scope>
    <source>
        <strain evidence="3">NIOZ-UU30</strain>
    </source>
</reference>
<dbReference type="CDD" id="cd06850">
    <property type="entry name" value="biotinyl_domain"/>
    <property type="match status" value="1"/>
</dbReference>
<keyword evidence="1" id="KW-0092">Biotin</keyword>
<comment type="caution">
    <text evidence="3">The sequence shown here is derived from an EMBL/GenBank/DDBJ whole genome shotgun (WGS) entry which is preliminary data.</text>
</comment>
<feature type="domain" description="Lipoyl-binding" evidence="2">
    <location>
        <begin position="1"/>
        <end position="71"/>
    </location>
</feature>
<dbReference type="AlphaFoldDB" id="A0A8J6NLI9"/>
<evidence type="ECO:0000259" key="2">
    <source>
        <dbReference type="PROSITE" id="PS50968"/>
    </source>
</evidence>
<evidence type="ECO:0000313" key="4">
    <source>
        <dbReference type="Proteomes" id="UP000603434"/>
    </source>
</evidence>
<dbReference type="PROSITE" id="PS50968">
    <property type="entry name" value="BIOTINYL_LIPOYL"/>
    <property type="match status" value="1"/>
</dbReference>
<dbReference type="InterPro" id="IPR000089">
    <property type="entry name" value="Biotin_lipoyl"/>
</dbReference>
<accession>A0A8J6NLI9</accession>
<dbReference type="FunFam" id="2.40.50.100:FF:000003">
    <property type="entry name" value="Acetyl-CoA carboxylase biotin carboxyl carrier protein"/>
    <property type="match status" value="1"/>
</dbReference>
<dbReference type="Proteomes" id="UP000603434">
    <property type="component" value="Unassembled WGS sequence"/>
</dbReference>
<dbReference type="SUPFAM" id="SSF51230">
    <property type="entry name" value="Single hybrid motif"/>
    <property type="match status" value="1"/>
</dbReference>
<dbReference type="InterPro" id="IPR001882">
    <property type="entry name" value="Biotin_BS"/>
</dbReference>
<protein>
    <submittedName>
        <fullName evidence="3">Biotin/lipoyl-binding protein</fullName>
    </submittedName>
</protein>
<dbReference type="InterPro" id="IPR011053">
    <property type="entry name" value="Single_hybrid_motif"/>
</dbReference>
<dbReference type="InterPro" id="IPR050709">
    <property type="entry name" value="Biotin_Carboxyl_Carrier/Decarb"/>
</dbReference>
<gene>
    <name evidence="3" type="ORF">H8E23_01270</name>
</gene>
<sequence length="73" mass="7914">MTQKIAATLPGKVSAVNINVGDKVEEDEEVLVIEAMKMETPIFAPCDGTVKEILVKEGDEVEENDLLAIIEEA</sequence>
<dbReference type="Pfam" id="PF00364">
    <property type="entry name" value="Biotin_lipoyl"/>
    <property type="match status" value="1"/>
</dbReference>
<evidence type="ECO:0000313" key="3">
    <source>
        <dbReference type="EMBL" id="MBC8360014.1"/>
    </source>
</evidence>
<dbReference type="PANTHER" id="PTHR45266">
    <property type="entry name" value="OXALOACETATE DECARBOXYLASE ALPHA CHAIN"/>
    <property type="match status" value="1"/>
</dbReference>
<dbReference type="PROSITE" id="PS00188">
    <property type="entry name" value="BIOTIN"/>
    <property type="match status" value="1"/>
</dbReference>
<dbReference type="PANTHER" id="PTHR45266:SF3">
    <property type="entry name" value="OXALOACETATE DECARBOXYLASE ALPHA CHAIN"/>
    <property type="match status" value="1"/>
</dbReference>
<organism evidence="3 4">
    <name type="scientific">Candidatus Desulfatibia profunda</name>
    <dbReference type="NCBI Taxonomy" id="2841695"/>
    <lineage>
        <taxon>Bacteria</taxon>
        <taxon>Pseudomonadati</taxon>
        <taxon>Thermodesulfobacteriota</taxon>
        <taxon>Desulfobacteria</taxon>
        <taxon>Desulfobacterales</taxon>
        <taxon>Desulfobacterales incertae sedis</taxon>
        <taxon>Candidatus Desulfatibia</taxon>
    </lineage>
</organism>
<proteinExistence type="predicted"/>
<dbReference type="EMBL" id="JACNJH010000056">
    <property type="protein sequence ID" value="MBC8360014.1"/>
    <property type="molecule type" value="Genomic_DNA"/>
</dbReference>